<dbReference type="Proteomes" id="UP000681722">
    <property type="component" value="Unassembled WGS sequence"/>
</dbReference>
<protein>
    <submittedName>
        <fullName evidence="2">Uncharacterized protein</fullName>
    </submittedName>
</protein>
<dbReference type="InterPro" id="IPR029033">
    <property type="entry name" value="His_PPase_superfam"/>
</dbReference>
<dbReference type="GO" id="GO:0003993">
    <property type="term" value="F:acid phosphatase activity"/>
    <property type="evidence" value="ECO:0007669"/>
    <property type="project" value="TreeGrafter"/>
</dbReference>
<comment type="caution">
    <text evidence="2">The sequence shown here is derived from an EMBL/GenBank/DDBJ whole genome shotgun (WGS) entry which is preliminary data.</text>
</comment>
<sequence>MQELCGYETIIRGNSRFCGIFAPEEWLSFEYYFDIRYYYELGYGNNLSPSLGMPWVVASSALLSRTSVNDQHLYISVAHRQMPPLIMTALGLYNDSEYHSTVNINSVIPLDKINYQRVWKSSDFIPFLSQIALERLNCKSAAYNGSFVRVLVGSAPKPLPRCASGPGASCPLEQYMDYVKNRNDLFEDFSKACGTQNNDITSVLSFFWKDDIFNI</sequence>
<dbReference type="EMBL" id="CAJNOQ010032706">
    <property type="protein sequence ID" value="CAF1586497.1"/>
    <property type="molecule type" value="Genomic_DNA"/>
</dbReference>
<reference evidence="2" key="1">
    <citation type="submission" date="2021-02" db="EMBL/GenBank/DDBJ databases">
        <authorList>
            <person name="Nowell W R."/>
        </authorList>
    </citation>
    <scope>NUCLEOTIDE SEQUENCE</scope>
</reference>
<dbReference type="InterPro" id="IPR000560">
    <property type="entry name" value="His_Pase_clade-2"/>
</dbReference>
<dbReference type="AlphaFoldDB" id="A0A815ZRB7"/>
<keyword evidence="4" id="KW-1185">Reference proteome</keyword>
<dbReference type="PANTHER" id="PTHR20963">
    <property type="entry name" value="MULTIPLE INOSITOL POLYPHOSPHATE PHOSPHATASE-RELATED"/>
    <property type="match status" value="1"/>
</dbReference>
<accession>A0A815ZRB7</accession>
<proteinExistence type="predicted"/>
<evidence type="ECO:0000313" key="3">
    <source>
        <dbReference type="EMBL" id="CAF4456275.1"/>
    </source>
</evidence>
<evidence type="ECO:0000313" key="4">
    <source>
        <dbReference type="Proteomes" id="UP000663829"/>
    </source>
</evidence>
<dbReference type="OrthoDB" id="6509975at2759"/>
<organism evidence="2 4">
    <name type="scientific">Didymodactylos carnosus</name>
    <dbReference type="NCBI Taxonomy" id="1234261"/>
    <lineage>
        <taxon>Eukaryota</taxon>
        <taxon>Metazoa</taxon>
        <taxon>Spiralia</taxon>
        <taxon>Gnathifera</taxon>
        <taxon>Rotifera</taxon>
        <taxon>Eurotatoria</taxon>
        <taxon>Bdelloidea</taxon>
        <taxon>Philodinida</taxon>
        <taxon>Philodinidae</taxon>
        <taxon>Didymodactylos</taxon>
    </lineage>
</organism>
<dbReference type="CDD" id="cd07061">
    <property type="entry name" value="HP_HAP_like"/>
    <property type="match status" value="1"/>
</dbReference>
<gene>
    <name evidence="2" type="ORF">GPM918_LOCUS41451</name>
    <name evidence="3" type="ORF">SRO942_LOCUS42499</name>
</gene>
<evidence type="ECO:0000313" key="2">
    <source>
        <dbReference type="EMBL" id="CAF1586497.1"/>
    </source>
</evidence>
<dbReference type="Pfam" id="PF00328">
    <property type="entry name" value="His_Phos_2"/>
    <property type="match status" value="1"/>
</dbReference>
<dbReference type="SUPFAM" id="SSF53254">
    <property type="entry name" value="Phosphoglycerate mutase-like"/>
    <property type="match status" value="1"/>
</dbReference>
<keyword evidence="1" id="KW-0378">Hydrolase</keyword>
<dbReference type="Proteomes" id="UP000663829">
    <property type="component" value="Unassembled WGS sequence"/>
</dbReference>
<name>A0A815ZRB7_9BILA</name>
<evidence type="ECO:0000256" key="1">
    <source>
        <dbReference type="ARBA" id="ARBA00022801"/>
    </source>
</evidence>
<dbReference type="EMBL" id="CAJOBC010098755">
    <property type="protein sequence ID" value="CAF4456275.1"/>
    <property type="molecule type" value="Genomic_DNA"/>
</dbReference>
<dbReference type="Gene3D" id="3.40.50.1240">
    <property type="entry name" value="Phosphoglycerate mutase-like"/>
    <property type="match status" value="1"/>
</dbReference>
<dbReference type="PANTHER" id="PTHR20963:SF14">
    <property type="entry name" value="ACID PHOSPHATASE, PUTATIVE-RELATED"/>
    <property type="match status" value="1"/>
</dbReference>